<dbReference type="EMBL" id="CP146256">
    <property type="protein sequence ID" value="XAH72305.1"/>
    <property type="molecule type" value="Genomic_DNA"/>
</dbReference>
<protein>
    <recommendedName>
        <fullName evidence="4">Ig-like domain-containing protein</fullName>
    </recommendedName>
</protein>
<gene>
    <name evidence="2" type="ORF">V6984_12270</name>
</gene>
<reference evidence="2 3" key="1">
    <citation type="submission" date="2024-02" db="EMBL/GenBank/DDBJ databases">
        <title>Bacterial strain from lacustrine sediment.</title>
        <authorList>
            <person name="Petit C."/>
            <person name="Fadhlaoui K."/>
        </authorList>
    </citation>
    <scope>NUCLEOTIDE SEQUENCE [LARGE SCALE GENOMIC DNA]</scope>
    <source>
        <strain evidence="2 3">IPX-CK</strain>
    </source>
</reference>
<proteinExistence type="predicted"/>
<evidence type="ECO:0000256" key="1">
    <source>
        <dbReference type="SAM" id="MobiDB-lite"/>
    </source>
</evidence>
<evidence type="ECO:0008006" key="4">
    <source>
        <dbReference type="Google" id="ProtNLM"/>
    </source>
</evidence>
<evidence type="ECO:0000313" key="2">
    <source>
        <dbReference type="EMBL" id="XAH72305.1"/>
    </source>
</evidence>
<sequence length="265" mass="29743">MKRKRKWFIVFAGIICIALLGSVGYDAYKKNFTKSVDEVSASLPEVDSAGEQEEIVNEVKVPDEVPNAETEGKDNQKTLLPEAELPEPESLEPIITEPVIPKDIYVLPGQEGEIKCYFPDAVEYIWEYYNESEKDWKSASDNPDIHLTGDTDEFNRSISTLIIKGDENDGLLARCQVSLPDKEEESIYQASFNVLPFTASDIKNISIDTYHAEAGTYISTQDIPVVITKNDDSTSTITGLSSLFFCAPRMSPVILKKMEKSQWKR</sequence>
<organism evidence="2 3">
    <name type="scientific">Kineothrix sedimenti</name>
    <dbReference type="NCBI Taxonomy" id="3123317"/>
    <lineage>
        <taxon>Bacteria</taxon>
        <taxon>Bacillati</taxon>
        <taxon>Bacillota</taxon>
        <taxon>Clostridia</taxon>
        <taxon>Lachnospirales</taxon>
        <taxon>Lachnospiraceae</taxon>
        <taxon>Kineothrix</taxon>
    </lineage>
</organism>
<name>A0ABZ3ES17_9FIRM</name>
<accession>A0ABZ3ES17</accession>
<dbReference type="RefSeq" id="WP_342755923.1">
    <property type="nucleotide sequence ID" value="NZ_CP146256.1"/>
</dbReference>
<evidence type="ECO:0000313" key="3">
    <source>
        <dbReference type="Proteomes" id="UP001451571"/>
    </source>
</evidence>
<dbReference type="Proteomes" id="UP001451571">
    <property type="component" value="Chromosome"/>
</dbReference>
<feature type="region of interest" description="Disordered" evidence="1">
    <location>
        <begin position="63"/>
        <end position="83"/>
    </location>
</feature>
<keyword evidence="3" id="KW-1185">Reference proteome</keyword>